<proteinExistence type="predicted"/>
<dbReference type="OrthoDB" id="431582at2759"/>
<evidence type="ECO:0000313" key="2">
    <source>
        <dbReference type="Proteomes" id="UP000007800"/>
    </source>
</evidence>
<reference evidence="1 2" key="1">
    <citation type="submission" date="2008-07" db="EMBL/GenBank/DDBJ databases">
        <authorList>
            <person name="El-Sayed N."/>
            <person name="Caler E."/>
            <person name="Inman J."/>
            <person name="Amedeo P."/>
            <person name="Hass B."/>
            <person name="Wortman J."/>
        </authorList>
    </citation>
    <scope>NUCLEOTIDE SEQUENCE [LARGE SCALE GENOMIC DNA]</scope>
    <source>
        <strain evidence="2">ATCC 50983 / TXsc</strain>
    </source>
</reference>
<dbReference type="Proteomes" id="UP000007800">
    <property type="component" value="Unassembled WGS sequence"/>
</dbReference>
<protein>
    <submittedName>
        <fullName evidence="1">Uncharacterized protein</fullName>
    </submittedName>
</protein>
<gene>
    <name evidence="1" type="ORF">Pmar_PMAR016000</name>
</gene>
<accession>C5LF06</accession>
<dbReference type="AlphaFoldDB" id="C5LF06"/>
<evidence type="ECO:0000313" key="1">
    <source>
        <dbReference type="EMBL" id="EER04690.1"/>
    </source>
</evidence>
<name>C5LF06_PERM5</name>
<dbReference type="RefSeq" id="XP_002772874.1">
    <property type="nucleotide sequence ID" value="XM_002772828.1"/>
</dbReference>
<keyword evidence="2" id="KW-1185">Reference proteome</keyword>
<organism evidence="2">
    <name type="scientific">Perkinsus marinus (strain ATCC 50983 / TXsc)</name>
    <dbReference type="NCBI Taxonomy" id="423536"/>
    <lineage>
        <taxon>Eukaryota</taxon>
        <taxon>Sar</taxon>
        <taxon>Alveolata</taxon>
        <taxon>Perkinsozoa</taxon>
        <taxon>Perkinsea</taxon>
        <taxon>Perkinsida</taxon>
        <taxon>Perkinsidae</taxon>
        <taxon>Perkinsus</taxon>
    </lineage>
</organism>
<dbReference type="GeneID" id="9037838"/>
<dbReference type="InParanoid" id="C5LF06"/>
<sequence>MAPTTYYPDGDDEYCSGKPAGEYCGAINGHMARILVEEHVFYFNYESKVNLKNIPFHIHNCKQFEPDYSTGEMDRVAREFGLSTDQLRQALTITYSLPTDSFHLDWESKISVTMTHDICGGGNEHDHTPGYHYDTTGPDFGTTDHDFYPPTMTPHSGGDDVYCPGLPAGEYCGNINGDMARILIEEHVFYFNYKSEVDLKNVPFHLYNCEDFEPDYSSGQMDRLAREFGLTTDQLRQVLTITYSRSSDSFHLEWAPSVSMNMSHDACEPENGHDHHGY</sequence>
<dbReference type="EMBL" id="GG681389">
    <property type="protein sequence ID" value="EER04690.1"/>
    <property type="molecule type" value="Genomic_DNA"/>
</dbReference>